<feature type="active site" description="Proton donor/acceptor" evidence="4">
    <location>
        <position position="83"/>
    </location>
</feature>
<keyword evidence="5" id="KW-0547">Nucleotide-binding</keyword>
<keyword evidence="3 5" id="KW-0520">NAD</keyword>
<evidence type="ECO:0000313" key="9">
    <source>
        <dbReference type="Proteomes" id="UP000538670"/>
    </source>
</evidence>
<feature type="binding site" evidence="5">
    <location>
        <begin position="183"/>
        <end position="188"/>
    </location>
    <ligand>
        <name>NAD(+)</name>
        <dbReference type="ChEBI" id="CHEBI:57540"/>
    </ligand>
</feature>
<keyword evidence="2 6" id="KW-0560">Oxidoreductase</keyword>
<dbReference type="Pfam" id="PF00208">
    <property type="entry name" value="ELFV_dehydrog"/>
    <property type="match status" value="2"/>
</dbReference>
<name>A0A7W6A8Z4_9SPHN</name>
<dbReference type="InterPro" id="IPR006095">
    <property type="entry name" value="Glu/Leu/Phe/Val/Trp_DH"/>
</dbReference>
<dbReference type="EMBL" id="JACIDH010000001">
    <property type="protein sequence ID" value="MBB3878124.1"/>
    <property type="molecule type" value="Genomic_DNA"/>
</dbReference>
<dbReference type="EC" id="1.4.1.9" evidence="8"/>
<dbReference type="AlphaFoldDB" id="A0A7W6A8Z4"/>
<dbReference type="Gene3D" id="3.40.50.720">
    <property type="entry name" value="NAD(P)-binding Rossmann-like Domain"/>
    <property type="match status" value="1"/>
</dbReference>
<dbReference type="InterPro" id="IPR036291">
    <property type="entry name" value="NAD(P)-bd_dom_sf"/>
</dbReference>
<accession>A0A7W6A8Z4</accession>
<dbReference type="SUPFAM" id="SSF51735">
    <property type="entry name" value="NAD(P)-binding Rossmann-fold domains"/>
    <property type="match status" value="1"/>
</dbReference>
<dbReference type="GO" id="GO:0006520">
    <property type="term" value="P:amino acid metabolic process"/>
    <property type="evidence" value="ECO:0007669"/>
    <property type="project" value="InterPro"/>
</dbReference>
<evidence type="ECO:0000259" key="7">
    <source>
        <dbReference type="SMART" id="SM00839"/>
    </source>
</evidence>
<dbReference type="InterPro" id="IPR046346">
    <property type="entry name" value="Aminoacid_DH-like_N_sf"/>
</dbReference>
<proteinExistence type="inferred from homology"/>
<dbReference type="Pfam" id="PF02812">
    <property type="entry name" value="ELFV_dehydrog_N"/>
    <property type="match status" value="1"/>
</dbReference>
<gene>
    <name evidence="8" type="ORF">GGR48_000527</name>
</gene>
<dbReference type="Proteomes" id="UP000538670">
    <property type="component" value="Unassembled WGS sequence"/>
</dbReference>
<dbReference type="InterPro" id="IPR016211">
    <property type="entry name" value="Glu/Phe/Leu/Val/Trp_DH_bac/arc"/>
</dbReference>
<dbReference type="Gene3D" id="3.40.50.10860">
    <property type="entry name" value="Leucine Dehydrogenase, chain A, domain 1"/>
    <property type="match status" value="1"/>
</dbReference>
<comment type="caution">
    <text evidence="8">The sequence shown here is derived from an EMBL/GenBank/DDBJ whole genome shotgun (WGS) entry which is preliminary data.</text>
</comment>
<dbReference type="InterPro" id="IPR006096">
    <property type="entry name" value="Glu/Leu/Phe/Val/Trp_DH_C"/>
</dbReference>
<evidence type="ECO:0000256" key="4">
    <source>
        <dbReference type="PIRSR" id="PIRSR000188-1"/>
    </source>
</evidence>
<evidence type="ECO:0000256" key="3">
    <source>
        <dbReference type="ARBA" id="ARBA00023027"/>
    </source>
</evidence>
<dbReference type="SMART" id="SM00839">
    <property type="entry name" value="ELFV_dehydrog"/>
    <property type="match status" value="1"/>
</dbReference>
<dbReference type="PANTHER" id="PTHR42722">
    <property type="entry name" value="LEUCINE DEHYDROGENASE"/>
    <property type="match status" value="1"/>
</dbReference>
<comment type="similarity">
    <text evidence="1 6">Belongs to the Glu/Leu/Phe/Val dehydrogenases family.</text>
</comment>
<dbReference type="CDD" id="cd01075">
    <property type="entry name" value="NAD_bind_Leu_Phe_Val_DH"/>
    <property type="match status" value="1"/>
</dbReference>
<dbReference type="PRINTS" id="PR00082">
    <property type="entry name" value="GLFDHDRGNASE"/>
</dbReference>
<evidence type="ECO:0000256" key="1">
    <source>
        <dbReference type="ARBA" id="ARBA00006382"/>
    </source>
</evidence>
<keyword evidence="9" id="KW-1185">Reference proteome</keyword>
<dbReference type="SUPFAM" id="SSF53223">
    <property type="entry name" value="Aminoacid dehydrogenase-like, N-terminal domain"/>
    <property type="match status" value="1"/>
</dbReference>
<evidence type="ECO:0000256" key="6">
    <source>
        <dbReference type="RuleBase" id="RU004417"/>
    </source>
</evidence>
<evidence type="ECO:0000256" key="2">
    <source>
        <dbReference type="ARBA" id="ARBA00023002"/>
    </source>
</evidence>
<dbReference type="GO" id="GO:0050049">
    <property type="term" value="F:L-leucine dehydrogenase activity"/>
    <property type="evidence" value="ECO:0007669"/>
    <property type="project" value="UniProtKB-EC"/>
</dbReference>
<protein>
    <submittedName>
        <fullName evidence="8">Leucine dehydrogenase</fullName>
        <ecNumber evidence="8">1.4.1.9</ecNumber>
    </submittedName>
</protein>
<dbReference type="PANTHER" id="PTHR42722:SF1">
    <property type="entry name" value="VALINE DEHYDROGENASE"/>
    <property type="match status" value="1"/>
</dbReference>
<sequence>MKTMRLPHDSHSLPPEEVVPFRDAESGASGVIVLHSTALGPAAGGCRFWHYTSDQDAVVDALRLAEGMALKNALADLPFGGGKAVLRSPERPHDRAALFRAFGRVVRELKGRYVTAEDVGTGVADMEVVAGETRHVAGLPPRDGRPGGDPSPWTALGVVQAMRVAVRHRLDAELSDVTVAVQGLGHVGFALCELLHGMGAKLIVAEPRSEVAARAADRFGAMVMSSKALLSARADVFAPCALGGVLDAEAVAQLRARVVCGAANNQLADADLAVRLAERDVLYAPDFLVNAGGIINVAGEHLGWNASEVRRRVMGVGQRMKTTLALAAREGMTPHEAARTIAMDRMAQARRVEAVAA</sequence>
<dbReference type="GO" id="GO:0000166">
    <property type="term" value="F:nucleotide binding"/>
    <property type="evidence" value="ECO:0007669"/>
    <property type="project" value="UniProtKB-KW"/>
</dbReference>
<evidence type="ECO:0000256" key="5">
    <source>
        <dbReference type="PIRSR" id="PIRSR000188-2"/>
    </source>
</evidence>
<reference evidence="8 9" key="1">
    <citation type="submission" date="2020-08" db="EMBL/GenBank/DDBJ databases">
        <title>Genomic Encyclopedia of Type Strains, Phase IV (KMG-IV): sequencing the most valuable type-strain genomes for metagenomic binning, comparative biology and taxonomic classification.</title>
        <authorList>
            <person name="Goeker M."/>
        </authorList>
    </citation>
    <scope>NUCLEOTIDE SEQUENCE [LARGE SCALE GENOMIC DNA]</scope>
    <source>
        <strain evidence="8 9">DSM 19512</strain>
    </source>
</reference>
<organism evidence="8 9">
    <name type="scientific">Sphingomonas pseudosanguinis</name>
    <dbReference type="NCBI Taxonomy" id="413712"/>
    <lineage>
        <taxon>Bacteria</taxon>
        <taxon>Pseudomonadati</taxon>
        <taxon>Pseudomonadota</taxon>
        <taxon>Alphaproteobacteria</taxon>
        <taxon>Sphingomonadales</taxon>
        <taxon>Sphingomonadaceae</taxon>
        <taxon>Sphingomonas</taxon>
    </lineage>
</organism>
<feature type="domain" description="Glutamate/phenylalanine/leucine/valine/L-tryptophan dehydrogenase C-terminal" evidence="7">
    <location>
        <begin position="148"/>
        <end position="354"/>
    </location>
</feature>
<dbReference type="PIRSF" id="PIRSF000188">
    <property type="entry name" value="Phe_leu_dh"/>
    <property type="match status" value="1"/>
</dbReference>
<dbReference type="InterPro" id="IPR006097">
    <property type="entry name" value="Glu/Leu/Phe/Val/Trp_DH_dimer"/>
</dbReference>
<evidence type="ECO:0000313" key="8">
    <source>
        <dbReference type="EMBL" id="MBB3878124.1"/>
    </source>
</evidence>